<dbReference type="SUPFAM" id="SSF52172">
    <property type="entry name" value="CheY-like"/>
    <property type="match status" value="1"/>
</dbReference>
<evidence type="ECO:0000256" key="2">
    <source>
        <dbReference type="ARBA" id="ARBA00023012"/>
    </source>
</evidence>
<dbReference type="GO" id="GO:0006355">
    <property type="term" value="P:regulation of DNA-templated transcription"/>
    <property type="evidence" value="ECO:0007669"/>
    <property type="project" value="TreeGrafter"/>
</dbReference>
<dbReference type="PROSITE" id="PS50110">
    <property type="entry name" value="RESPONSE_REGULATORY"/>
    <property type="match status" value="1"/>
</dbReference>
<evidence type="ECO:0000256" key="4">
    <source>
        <dbReference type="ARBA" id="ARBA00023125"/>
    </source>
</evidence>
<dbReference type="AlphaFoldDB" id="A0AAU7C6E6"/>
<evidence type="ECO:0000313" key="8">
    <source>
        <dbReference type="EMBL" id="XBH00831.1"/>
    </source>
</evidence>
<dbReference type="GO" id="GO:0032993">
    <property type="term" value="C:protein-DNA complex"/>
    <property type="evidence" value="ECO:0007669"/>
    <property type="project" value="TreeGrafter"/>
</dbReference>
<dbReference type="Pfam" id="PF00072">
    <property type="entry name" value="Response_reg"/>
    <property type="match status" value="1"/>
</dbReference>
<dbReference type="Gene3D" id="3.30.565.10">
    <property type="entry name" value="Histidine kinase-like ATPase, C-terminal domain"/>
    <property type="match status" value="1"/>
</dbReference>
<keyword evidence="1 6" id="KW-0597">Phosphoprotein</keyword>
<evidence type="ECO:0000256" key="3">
    <source>
        <dbReference type="ARBA" id="ARBA00023015"/>
    </source>
</evidence>
<accession>A0AAU7C6E6</accession>
<dbReference type="CDD" id="cd16936">
    <property type="entry name" value="HATPase_RsbW-like"/>
    <property type="match status" value="1"/>
</dbReference>
<keyword evidence="3" id="KW-0805">Transcription regulation</keyword>
<proteinExistence type="predicted"/>
<protein>
    <submittedName>
        <fullName evidence="8">Response regulator</fullName>
    </submittedName>
</protein>
<dbReference type="GO" id="GO:0000976">
    <property type="term" value="F:transcription cis-regulatory region binding"/>
    <property type="evidence" value="ECO:0007669"/>
    <property type="project" value="TreeGrafter"/>
</dbReference>
<dbReference type="InterPro" id="IPR036890">
    <property type="entry name" value="HATPase_C_sf"/>
</dbReference>
<keyword evidence="4" id="KW-0238">DNA-binding</keyword>
<dbReference type="GO" id="GO:0005829">
    <property type="term" value="C:cytosol"/>
    <property type="evidence" value="ECO:0007669"/>
    <property type="project" value="TreeGrafter"/>
</dbReference>
<gene>
    <name evidence="8" type="ORF">V5E97_20975</name>
</gene>
<dbReference type="InterPro" id="IPR011006">
    <property type="entry name" value="CheY-like_superfamily"/>
</dbReference>
<reference evidence="8" key="1">
    <citation type="submission" date="2024-05" db="EMBL/GenBank/DDBJ databases">
        <title>Planctomycetes of the genus Singulisphaera possess chitinolytic capabilities.</title>
        <authorList>
            <person name="Ivanova A."/>
        </authorList>
    </citation>
    <scope>NUCLEOTIDE SEQUENCE</scope>
    <source>
        <strain evidence="8">Ch08T</strain>
    </source>
</reference>
<dbReference type="SMART" id="SM00448">
    <property type="entry name" value="REC"/>
    <property type="match status" value="1"/>
</dbReference>
<dbReference type="SUPFAM" id="SSF55874">
    <property type="entry name" value="ATPase domain of HSP90 chaperone/DNA topoisomerase II/histidine kinase"/>
    <property type="match status" value="1"/>
</dbReference>
<dbReference type="InterPro" id="IPR003594">
    <property type="entry name" value="HATPase_dom"/>
</dbReference>
<organism evidence="8">
    <name type="scientific">Singulisphaera sp. Ch08</name>
    <dbReference type="NCBI Taxonomy" id="3120278"/>
    <lineage>
        <taxon>Bacteria</taxon>
        <taxon>Pseudomonadati</taxon>
        <taxon>Planctomycetota</taxon>
        <taxon>Planctomycetia</taxon>
        <taxon>Isosphaerales</taxon>
        <taxon>Isosphaeraceae</taxon>
        <taxon>Singulisphaera</taxon>
    </lineage>
</organism>
<dbReference type="InterPro" id="IPR001789">
    <property type="entry name" value="Sig_transdc_resp-reg_receiver"/>
</dbReference>
<sequence>MGTALIVEDHPDQAEMVARLLRLHGYASIVAETGESGLEMARRLEPDVVLLDLMLPDINGFDVCRRLRSDRVTMLTPVVMLTALGGSENRLRGFRVGANAYLTKPYGMQELFDAIKAARAWRTEIELEKMQGEIHVELNSEITLLQDLNDFLMSLCKSTPLDHDQVMQLRQAVMEIAQNAIEWGNRHQSDRLVNITYRIFDERIEIEVRDQGSGFDLNNLPHAAMPDDPFSHLDVRDKLGLRAGGFGLMICKGMVDELRYNDAGNEVTLIKQFNPRDPA</sequence>
<evidence type="ECO:0000259" key="7">
    <source>
        <dbReference type="PROSITE" id="PS50110"/>
    </source>
</evidence>
<feature type="modified residue" description="4-aspartylphosphate" evidence="6">
    <location>
        <position position="52"/>
    </location>
</feature>
<dbReference type="Pfam" id="PF13581">
    <property type="entry name" value="HATPase_c_2"/>
    <property type="match status" value="1"/>
</dbReference>
<keyword evidence="2" id="KW-0902">Two-component regulatory system</keyword>
<evidence type="ECO:0000256" key="5">
    <source>
        <dbReference type="ARBA" id="ARBA00023163"/>
    </source>
</evidence>
<keyword evidence="5" id="KW-0804">Transcription</keyword>
<dbReference type="Gene3D" id="3.40.50.2300">
    <property type="match status" value="1"/>
</dbReference>
<evidence type="ECO:0000256" key="6">
    <source>
        <dbReference type="PROSITE-ProRule" id="PRU00169"/>
    </source>
</evidence>
<dbReference type="EMBL" id="CP155447">
    <property type="protein sequence ID" value="XBH00831.1"/>
    <property type="molecule type" value="Genomic_DNA"/>
</dbReference>
<evidence type="ECO:0000256" key="1">
    <source>
        <dbReference type="ARBA" id="ARBA00022553"/>
    </source>
</evidence>
<feature type="domain" description="Response regulatory" evidence="7">
    <location>
        <begin position="3"/>
        <end position="119"/>
    </location>
</feature>
<name>A0AAU7C6E6_9BACT</name>
<dbReference type="GO" id="GO:0000156">
    <property type="term" value="F:phosphorelay response regulator activity"/>
    <property type="evidence" value="ECO:0007669"/>
    <property type="project" value="TreeGrafter"/>
</dbReference>
<dbReference type="InterPro" id="IPR039420">
    <property type="entry name" value="WalR-like"/>
</dbReference>
<dbReference type="RefSeq" id="WP_406693509.1">
    <property type="nucleotide sequence ID" value="NZ_CP155447.1"/>
</dbReference>
<dbReference type="PANTHER" id="PTHR48111">
    <property type="entry name" value="REGULATOR OF RPOS"/>
    <property type="match status" value="1"/>
</dbReference>
<dbReference type="CDD" id="cd17574">
    <property type="entry name" value="REC_OmpR"/>
    <property type="match status" value="1"/>
</dbReference>
<dbReference type="PANTHER" id="PTHR48111:SF21">
    <property type="entry name" value="DNA-BINDING DUAL MASTER TRANSCRIPTIONAL REGULATOR RPAA"/>
    <property type="match status" value="1"/>
</dbReference>